<dbReference type="HAMAP" id="MF_00774">
    <property type="entry name" value="LuxD"/>
    <property type="match status" value="1"/>
</dbReference>
<evidence type="ECO:0000313" key="6">
    <source>
        <dbReference type="EMBL" id="ATF10301.1"/>
    </source>
</evidence>
<comment type="function">
    <text evidence="1 5">Acyl transferase is part of the fatty acid reductase system required for aldehyde biosynthesis; it produces fatty acids for the luminescent reaction.</text>
</comment>
<comment type="similarity">
    <text evidence="5">Belongs to the LuxD family.</text>
</comment>
<dbReference type="Gene3D" id="3.40.50.1820">
    <property type="entry name" value="alpha/beta hydrolase"/>
    <property type="match status" value="1"/>
</dbReference>
<keyword evidence="3 5" id="KW-0455">Luminescence</keyword>
<feature type="active site" description="Charge relay system" evidence="5">
    <location>
        <position position="243"/>
    </location>
</feature>
<dbReference type="GO" id="GO:0016747">
    <property type="term" value="F:acyltransferase activity, transferring groups other than amino-acyl groups"/>
    <property type="evidence" value="ECO:0007669"/>
    <property type="project" value="UniProtKB-UniRule"/>
</dbReference>
<dbReference type="GO" id="GO:0008218">
    <property type="term" value="P:bioluminescence"/>
    <property type="evidence" value="ECO:0007669"/>
    <property type="project" value="UniProtKB-UniRule"/>
</dbReference>
<gene>
    <name evidence="5" type="primary">luxD</name>
    <name evidence="6" type="ORF">BTN50_1881</name>
</gene>
<organism evidence="6 7">
    <name type="scientific">Candidatus Enterovibrio altilux</name>
    <dbReference type="NCBI Taxonomy" id="1927128"/>
    <lineage>
        <taxon>Bacteria</taxon>
        <taxon>Pseudomonadati</taxon>
        <taxon>Pseudomonadota</taxon>
        <taxon>Gammaproteobacteria</taxon>
        <taxon>Vibrionales</taxon>
        <taxon>Vibrionaceae</taxon>
        <taxon>Enterovibrio</taxon>
    </lineage>
</organism>
<evidence type="ECO:0000256" key="4">
    <source>
        <dbReference type="ARBA" id="ARBA00023315"/>
    </source>
</evidence>
<evidence type="ECO:0000256" key="5">
    <source>
        <dbReference type="HAMAP-Rule" id="MF_00774"/>
    </source>
</evidence>
<dbReference type="GO" id="GO:0006631">
    <property type="term" value="P:fatty acid metabolic process"/>
    <property type="evidence" value="ECO:0007669"/>
    <property type="project" value="InterPro"/>
</dbReference>
<reference evidence="7" key="1">
    <citation type="submission" date="2017-04" db="EMBL/GenBank/DDBJ databases">
        <title>Genome evolution of the luminous symbionts of deep sea anglerfish.</title>
        <authorList>
            <person name="Hendry T.A."/>
        </authorList>
    </citation>
    <scope>NUCLEOTIDE SEQUENCE [LARGE SCALE GENOMIC DNA]</scope>
</reference>
<dbReference type="Proteomes" id="UP000218160">
    <property type="component" value="Chromosome 2"/>
</dbReference>
<comment type="pathway">
    <text evidence="5">Lipid metabolism; fatty acid reduction for biolumincescence.</text>
</comment>
<evidence type="ECO:0000256" key="3">
    <source>
        <dbReference type="ARBA" id="ARBA00023223"/>
    </source>
</evidence>
<accession>A0A291BBD9</accession>
<feature type="active site" description="Charge relay system" evidence="5">
    <location>
        <position position="213"/>
    </location>
</feature>
<dbReference type="UniPathway" id="UPA00569"/>
<evidence type="ECO:0000313" key="7">
    <source>
        <dbReference type="Proteomes" id="UP000218160"/>
    </source>
</evidence>
<dbReference type="InterPro" id="IPR029058">
    <property type="entry name" value="AB_hydrolase_fold"/>
</dbReference>
<evidence type="ECO:0000256" key="1">
    <source>
        <dbReference type="ARBA" id="ARBA00003846"/>
    </source>
</evidence>
<feature type="active site" description="Charge relay system" evidence="5">
    <location>
        <position position="116"/>
    </location>
</feature>
<evidence type="ECO:0000256" key="2">
    <source>
        <dbReference type="ARBA" id="ARBA00022679"/>
    </source>
</evidence>
<dbReference type="AlphaFoldDB" id="A0A291BBD9"/>
<keyword evidence="2 5" id="KW-0808">Transferase</keyword>
<dbReference type="EMBL" id="CP020663">
    <property type="protein sequence ID" value="ATF10301.1"/>
    <property type="molecule type" value="Genomic_DNA"/>
</dbReference>
<sequence>MENLENTTMINHVIDLGSNKSIRIWETLPKINTKKRKNTIIIVSSFTKKMDHFSGLAEYLSNNGFHIIRYDSLHHVGLSSGNINEFTMTAGKNNLLTIINWLKTRGINQLGLFAASLSARIAYEIAASIKLSFLVTAVGVINLRDTLKRALKCDYLQLAIEDLPKSFNFEGHNFEAKSFVVDCLNNKWDTLESTKNKLNNLDIPFIIFTANNDNWVKESEVIELIDNIHSDRCKIYSLIGGSHNLGANLVVLRNFYQSITKAAIVADHGSVDIDINIDINEPQFETLTTVTVNERRLKNKIESEMLSIV</sequence>
<dbReference type="EC" id="2.3.1.-" evidence="5"/>
<dbReference type="InterPro" id="IPR003157">
    <property type="entry name" value="LuxD"/>
</dbReference>
<protein>
    <recommendedName>
        <fullName evidence="5">Acyl transferase</fullName>
        <shortName evidence="5">ACT</shortName>
        <ecNumber evidence="5">2.3.1.-</ecNumber>
    </recommendedName>
    <alternativeName>
        <fullName evidence="5">C14ACP-TE</fullName>
    </alternativeName>
    <alternativeName>
        <fullName evidence="5">Myristoyl-ACP-specific thioesterase</fullName>
    </alternativeName>
</protein>
<dbReference type="Pfam" id="PF02273">
    <property type="entry name" value="Acyl_transf_2"/>
    <property type="match status" value="1"/>
</dbReference>
<keyword evidence="4 5" id="KW-0012">Acyltransferase</keyword>
<proteinExistence type="inferred from homology"/>
<dbReference type="KEGG" id="elux:BTN50_1881"/>
<dbReference type="RefSeq" id="WP_096619746.1">
    <property type="nucleotide sequence ID" value="NZ_CP020663.1"/>
</dbReference>
<name>A0A291BBD9_9GAMM</name>
<dbReference type="SUPFAM" id="SSF53474">
    <property type="entry name" value="alpha/beta-Hydrolases"/>
    <property type="match status" value="1"/>
</dbReference>
<keyword evidence="7" id="KW-1185">Reference proteome</keyword>